<evidence type="ECO:0000313" key="3">
    <source>
        <dbReference type="Proteomes" id="UP001221924"/>
    </source>
</evidence>
<proteinExistence type="predicted"/>
<feature type="domain" description="Polysaccharide pyruvyl transferase" evidence="1">
    <location>
        <begin position="35"/>
        <end position="296"/>
    </location>
</feature>
<comment type="caution">
    <text evidence="2">The sequence shown here is derived from an EMBL/GenBank/DDBJ whole genome shotgun (WGS) entry which is preliminary data.</text>
</comment>
<dbReference type="Pfam" id="PF04230">
    <property type="entry name" value="PS_pyruv_trans"/>
    <property type="match status" value="1"/>
</dbReference>
<protein>
    <submittedName>
        <fullName evidence="2">Polysaccharide pyruvyl transferase family protein</fullName>
    </submittedName>
</protein>
<sequence length="323" mass="38256">MNNEKIQNLRRIISEALTPLIVGDYVLLDVPNHCNIGDNLIWEGELQYLKQQIPYKCLYSANVENWEESKIKDADIILFHGGGNWGDLYRKCQDLRNYIANKYKNKRIIIFPQTVWYNDNSLLKEDCEIFENHPDIYICVRDRNSYEKLSKYLGENKLLLLPDMAFFIDVPFQCTKGSKVLYMQRTDSEVSNRDILITQNYDIRDWPTYSNNKCIYRIKSKWATIVIMLSRQLQKCPILHCCVDSEYGIYNKKNRMHYINVGVQLFSQYHTIYTTRLHGLILGLIMGKKVIIVDNKYNKCLDFYNTWLKDFIDVDVMEICDNK</sequence>
<dbReference type="EMBL" id="JARFID010000058">
    <property type="protein sequence ID" value="MDE8697543.1"/>
    <property type="molecule type" value="Genomic_DNA"/>
</dbReference>
<accession>A0AAW6MBB7</accession>
<dbReference type="InterPro" id="IPR007345">
    <property type="entry name" value="Polysacch_pyruvyl_Trfase"/>
</dbReference>
<evidence type="ECO:0000259" key="1">
    <source>
        <dbReference type="Pfam" id="PF04230"/>
    </source>
</evidence>
<reference evidence="2" key="1">
    <citation type="submission" date="2023-03" db="EMBL/GenBank/DDBJ databases">
        <title>DFI Biobank Strains.</title>
        <authorList>
            <person name="Mostad J."/>
            <person name="Paddock L."/>
            <person name="Medina S."/>
            <person name="Waligurski E."/>
            <person name="Barat B."/>
            <person name="Smith R."/>
            <person name="Burgo V."/>
            <person name="Metcalfe C."/>
            <person name="Woodson C."/>
            <person name="Sundararajan A."/>
            <person name="Ramaswamy R."/>
            <person name="Lin H."/>
            <person name="Pamer E.G."/>
        </authorList>
    </citation>
    <scope>NUCLEOTIDE SEQUENCE</scope>
    <source>
        <strain evidence="2">DFI.9.5</strain>
    </source>
</reference>
<dbReference type="GO" id="GO:0016740">
    <property type="term" value="F:transferase activity"/>
    <property type="evidence" value="ECO:0007669"/>
    <property type="project" value="UniProtKB-KW"/>
</dbReference>
<evidence type="ECO:0000313" key="2">
    <source>
        <dbReference type="EMBL" id="MDE8697543.1"/>
    </source>
</evidence>
<keyword evidence="2" id="KW-0808">Transferase</keyword>
<dbReference type="Proteomes" id="UP001221924">
    <property type="component" value="Unassembled WGS sequence"/>
</dbReference>
<dbReference type="RefSeq" id="WP_149924682.1">
    <property type="nucleotide sequence ID" value="NZ_CAXKYC010000044.1"/>
</dbReference>
<dbReference type="AlphaFoldDB" id="A0AAW6MBB7"/>
<gene>
    <name evidence="2" type="ORF">PZH42_25925</name>
</gene>
<organism evidence="2 3">
    <name type="scientific">Bacteroides cellulosilyticus</name>
    <dbReference type="NCBI Taxonomy" id="246787"/>
    <lineage>
        <taxon>Bacteria</taxon>
        <taxon>Pseudomonadati</taxon>
        <taxon>Bacteroidota</taxon>
        <taxon>Bacteroidia</taxon>
        <taxon>Bacteroidales</taxon>
        <taxon>Bacteroidaceae</taxon>
        <taxon>Bacteroides</taxon>
    </lineage>
</organism>
<name>A0AAW6MBB7_9BACE</name>